<dbReference type="AlphaFoldDB" id="A0A5B8NIT4"/>
<accession>A0A5B8NIT4</accession>
<proteinExistence type="predicted"/>
<evidence type="ECO:0000313" key="1">
    <source>
        <dbReference type="EMBL" id="QDZ39132.1"/>
    </source>
</evidence>
<name>A0A5B8NIT4_9CHRO</name>
<dbReference type="OrthoDB" id="423480at2"/>
<dbReference type="Proteomes" id="UP000318453">
    <property type="component" value="Chromosome"/>
</dbReference>
<protein>
    <submittedName>
        <fullName evidence="1">Uncharacterized protein</fullName>
    </submittedName>
</protein>
<sequence>MPNKRSRYKKTSKFYCPYCQERLWRCGSEKYHMVYKDAAKIKENLGVSSKKAKLLAGKGAYLDTNTWLEEFFCGDDGKMWLLVSQRENRQIKTLIAQPHHWQQTTNLINPDHPNPSVSEYSYRASRGVFVS</sequence>
<dbReference type="KEGG" id="enn:FRE64_03780"/>
<evidence type="ECO:0000313" key="2">
    <source>
        <dbReference type="Proteomes" id="UP000318453"/>
    </source>
</evidence>
<dbReference type="RefSeq" id="WP_146294740.1">
    <property type="nucleotide sequence ID" value="NZ_CP042326.1"/>
</dbReference>
<reference evidence="1" key="1">
    <citation type="submission" date="2019-08" db="EMBL/GenBank/DDBJ databases">
        <title>Carotenoids and Carotenoid Binding Proteins in the Halophilic Cyanobacterium Euhalothece sp. ZM00.</title>
        <authorList>
            <person name="Cho S.M."/>
            <person name="Song J.Y."/>
            <person name="Park Y.-I."/>
        </authorList>
    </citation>
    <scope>NUCLEOTIDE SEQUENCE [LARGE SCALE GENOMIC DNA]</scope>
    <source>
        <strain evidence="1">Z-M001</strain>
    </source>
</reference>
<dbReference type="EMBL" id="CP042326">
    <property type="protein sequence ID" value="QDZ39132.1"/>
    <property type="molecule type" value="Genomic_DNA"/>
</dbReference>
<organism evidence="1 2">
    <name type="scientific">Euhalothece natronophila Z-M001</name>
    <dbReference type="NCBI Taxonomy" id="522448"/>
    <lineage>
        <taxon>Bacteria</taxon>
        <taxon>Bacillati</taxon>
        <taxon>Cyanobacteriota</taxon>
        <taxon>Cyanophyceae</taxon>
        <taxon>Oscillatoriophycideae</taxon>
        <taxon>Chroococcales</taxon>
        <taxon>Halothecacae</taxon>
        <taxon>Halothece cluster</taxon>
        <taxon>Euhalothece</taxon>
    </lineage>
</organism>
<keyword evidence="2" id="KW-1185">Reference proteome</keyword>
<gene>
    <name evidence="1" type="ORF">FRE64_03780</name>
</gene>